<dbReference type="PANTHER" id="PTHR39328">
    <property type="entry name" value="BLL2871 PROTEIN"/>
    <property type="match status" value="1"/>
</dbReference>
<dbReference type="Gene3D" id="3.60.20.10">
    <property type="entry name" value="Glutamine Phosphoribosylpyrophosphate, subunit 1, domain 1"/>
    <property type="match status" value="1"/>
</dbReference>
<dbReference type="AlphaFoldDB" id="A0AAJ5ZII3"/>
<reference evidence="3" key="3">
    <citation type="submission" date="2023-06" db="EMBL/GenBank/DDBJ databases">
        <title>Pangenomics reveal diversification of enzyme families and niche specialization in globally abundant SAR202 bacteria.</title>
        <authorList>
            <person name="Saw J.H.W."/>
        </authorList>
    </citation>
    <scope>NUCLEOTIDE SEQUENCE [LARGE SCALE GENOMIC DNA]</scope>
    <source>
        <strain evidence="3">JH1073</strain>
    </source>
</reference>
<accession>A0AAJ5ZII3</accession>
<protein>
    <submittedName>
        <fullName evidence="2">DUF1028 domain-containing protein</fullName>
    </submittedName>
</protein>
<dbReference type="EMBL" id="CP046147">
    <property type="protein sequence ID" value="WFG38763.1"/>
    <property type="molecule type" value="Genomic_DNA"/>
</dbReference>
<reference evidence="2" key="2">
    <citation type="journal article" date="2023" name="Nat. Commun.">
        <title>Cultivation of marine bacteria of the SAR202 clade.</title>
        <authorList>
            <person name="Lim Y."/>
            <person name="Seo J.H."/>
            <person name="Giovannoni S.J."/>
            <person name="Kang I."/>
            <person name="Cho J.C."/>
        </authorList>
    </citation>
    <scope>NUCLEOTIDE SEQUENCE</scope>
    <source>
        <strain evidence="2">JH1073</strain>
    </source>
</reference>
<sequence>MTFTILGRNPANGELGIGIATYSLAVGATCPKILPGIGVSTSQASTNPAIGEELMELIEDGSTPVEAFMEALANDEHLEFRQIALLPANGEPLIHSGKNIKPVSGHLNGDNCVAVGNFLANEQVLPAIVEGFSNTSKNATLAERIIYALEAGKNAGGQSGANGAHLPERSAALLIGAPGERFPIDIRVDASTDAIPELRTTYNTYLPMHEFYLKRADDPTNLPSQDDWVNGTR</sequence>
<dbReference type="Proteomes" id="UP001321249">
    <property type="component" value="Unassembled WGS sequence"/>
</dbReference>
<evidence type="ECO:0000313" key="2">
    <source>
        <dbReference type="EMBL" id="WFG38763.1"/>
    </source>
</evidence>
<reference evidence="3 4" key="1">
    <citation type="submission" date="2019-11" db="EMBL/GenBank/DDBJ databases">
        <authorList>
            <person name="Cho J.-C."/>
        </authorList>
    </citation>
    <scope>NUCLEOTIDE SEQUENCE [LARGE SCALE GENOMIC DNA]</scope>
    <source>
        <strain evidence="2 3">JH1073</strain>
        <strain evidence="1 4">JH702</strain>
    </source>
</reference>
<dbReference type="SUPFAM" id="SSF56235">
    <property type="entry name" value="N-terminal nucleophile aminohydrolases (Ntn hydrolases)"/>
    <property type="match status" value="1"/>
</dbReference>
<evidence type="ECO:0000313" key="4">
    <source>
        <dbReference type="Proteomes" id="UP001321249"/>
    </source>
</evidence>
<dbReference type="Pfam" id="PF06267">
    <property type="entry name" value="DUF1028"/>
    <property type="match status" value="1"/>
</dbReference>
<dbReference type="EMBL" id="WMBE01000005">
    <property type="protein sequence ID" value="MDG0867949.1"/>
    <property type="molecule type" value="Genomic_DNA"/>
</dbReference>
<evidence type="ECO:0000313" key="1">
    <source>
        <dbReference type="EMBL" id="MDG0867949.1"/>
    </source>
</evidence>
<dbReference type="RefSeq" id="WP_342826886.1">
    <property type="nucleotide sequence ID" value="NZ_CP046146.1"/>
</dbReference>
<evidence type="ECO:0000313" key="3">
    <source>
        <dbReference type="Proteomes" id="UP001219901"/>
    </source>
</evidence>
<dbReference type="InterPro" id="IPR010430">
    <property type="entry name" value="DUF1028"/>
</dbReference>
<dbReference type="PANTHER" id="PTHR39328:SF1">
    <property type="entry name" value="BLL2871 PROTEIN"/>
    <property type="match status" value="1"/>
</dbReference>
<keyword evidence="3" id="KW-1185">Reference proteome</keyword>
<gene>
    <name evidence="1" type="ORF">GKO46_12840</name>
    <name evidence="2" type="ORF">GKO48_03780</name>
</gene>
<proteinExistence type="predicted"/>
<organism evidence="2 3">
    <name type="scientific">Candidatus Lucifugimonas marina</name>
    <dbReference type="NCBI Taxonomy" id="3038979"/>
    <lineage>
        <taxon>Bacteria</taxon>
        <taxon>Bacillati</taxon>
        <taxon>Chloroflexota</taxon>
        <taxon>Dehalococcoidia</taxon>
        <taxon>SAR202 cluster</taxon>
        <taxon>Candidatus Lucifugimonadales</taxon>
        <taxon>Candidatus Lucifugimonadaceae</taxon>
        <taxon>Candidatus Lucifugimonas</taxon>
    </lineage>
</organism>
<dbReference type="InterPro" id="IPR029055">
    <property type="entry name" value="Ntn_hydrolases_N"/>
</dbReference>
<dbReference type="Proteomes" id="UP001219901">
    <property type="component" value="Chromosome"/>
</dbReference>
<name>A0AAJ5ZII3_9CHLR</name>